<dbReference type="EMBL" id="ATMH01000963">
    <property type="protein sequence ID" value="EPY35711.1"/>
    <property type="molecule type" value="Genomic_DNA"/>
</dbReference>
<dbReference type="PANTHER" id="PTHR45625:SF2">
    <property type="entry name" value="PEPTIDYL-PROLYL CIS-TRANS ISOMERASE-LIKE 3"/>
    <property type="match status" value="1"/>
</dbReference>
<evidence type="ECO:0000256" key="2">
    <source>
        <dbReference type="SAM" id="MobiDB-lite"/>
    </source>
</evidence>
<keyword evidence="5" id="KW-1185">Reference proteome</keyword>
<dbReference type="GO" id="GO:0003755">
    <property type="term" value="F:peptidyl-prolyl cis-trans isomerase activity"/>
    <property type="evidence" value="ECO:0007669"/>
    <property type="project" value="UniProtKB-EC"/>
</dbReference>
<evidence type="ECO:0000256" key="1">
    <source>
        <dbReference type="ARBA" id="ARBA00000971"/>
    </source>
</evidence>
<comment type="caution">
    <text evidence="4">The sequence shown here is derived from an EMBL/GenBank/DDBJ whole genome shotgun (WGS) entry which is preliminary data.</text>
</comment>
<protein>
    <submittedName>
        <fullName evidence="4">Peptidylprolyl isomerase</fullName>
    </submittedName>
</protein>
<comment type="catalytic activity">
    <reaction evidence="1">
        <text>[protein]-peptidylproline (omega=180) = [protein]-peptidylproline (omega=0)</text>
        <dbReference type="Rhea" id="RHEA:16237"/>
        <dbReference type="Rhea" id="RHEA-COMP:10747"/>
        <dbReference type="Rhea" id="RHEA-COMP:10748"/>
        <dbReference type="ChEBI" id="CHEBI:83833"/>
        <dbReference type="ChEBI" id="CHEBI:83834"/>
        <dbReference type="EC" id="5.2.1.8"/>
    </reaction>
</comment>
<gene>
    <name evidence="4" type="ORF">STCU_00963</name>
</gene>
<dbReference type="PROSITE" id="PS50072">
    <property type="entry name" value="CSA_PPIASE_2"/>
    <property type="match status" value="1"/>
</dbReference>
<accession>S9W8Z1</accession>
<dbReference type="Gene3D" id="2.40.100.10">
    <property type="entry name" value="Cyclophilin-like"/>
    <property type="match status" value="1"/>
</dbReference>
<feature type="region of interest" description="Disordered" evidence="2">
    <location>
        <begin position="75"/>
        <end position="96"/>
    </location>
</feature>
<dbReference type="GO" id="GO:0071013">
    <property type="term" value="C:catalytic step 2 spliceosome"/>
    <property type="evidence" value="ECO:0007669"/>
    <property type="project" value="TreeGrafter"/>
</dbReference>
<sequence length="239" mass="25785">MAVVLHTTCGDLPILLYYKECPKCCFNFLALCAASYYNNCAFYRHFPTILLQAGDPTNKGKGGESIFSFQTEEEKGEKVDHGDGGEAADAPRGAKKNARKRFFEDEGFGVTFHGKRGTLSMAHKGAAADTNASQFFISLNPQSSFDGVYSCFGEVLLDGYYVVTGDGVGEVRPLQAADGPPERAAVPARPRISGDEALQALEEAASGIDTKNMVIDCEKVQIISTTVLFNPFAEGLMKL</sequence>
<dbReference type="Pfam" id="PF00160">
    <property type="entry name" value="Pro_isomerase"/>
    <property type="match status" value="1"/>
</dbReference>
<evidence type="ECO:0000313" key="5">
    <source>
        <dbReference type="Proteomes" id="UP000015354"/>
    </source>
</evidence>
<dbReference type="PANTHER" id="PTHR45625">
    <property type="entry name" value="PEPTIDYL-PROLYL CIS-TRANS ISOMERASE-RELATED"/>
    <property type="match status" value="1"/>
</dbReference>
<proteinExistence type="predicted"/>
<evidence type="ECO:0000313" key="4">
    <source>
        <dbReference type="EMBL" id="EPY35711.1"/>
    </source>
</evidence>
<dbReference type="AlphaFoldDB" id="S9W8Z1"/>
<feature type="compositionally biased region" description="Basic and acidic residues" evidence="2">
    <location>
        <begin position="75"/>
        <end position="84"/>
    </location>
</feature>
<organism evidence="4 5">
    <name type="scientific">Strigomonas culicis</name>
    <dbReference type="NCBI Taxonomy" id="28005"/>
    <lineage>
        <taxon>Eukaryota</taxon>
        <taxon>Discoba</taxon>
        <taxon>Euglenozoa</taxon>
        <taxon>Kinetoplastea</taxon>
        <taxon>Metakinetoplastina</taxon>
        <taxon>Trypanosomatida</taxon>
        <taxon>Trypanosomatidae</taxon>
        <taxon>Strigomonadinae</taxon>
        <taxon>Strigomonas</taxon>
    </lineage>
</organism>
<dbReference type="Proteomes" id="UP000015354">
    <property type="component" value="Unassembled WGS sequence"/>
</dbReference>
<name>S9W8Z1_9TRYP</name>
<feature type="domain" description="PPIase cyclophilin-type" evidence="3">
    <location>
        <begin position="1"/>
        <end position="163"/>
    </location>
</feature>
<dbReference type="SUPFAM" id="SSF50891">
    <property type="entry name" value="Cyclophilin-like"/>
    <property type="match status" value="1"/>
</dbReference>
<evidence type="ECO:0000259" key="3">
    <source>
        <dbReference type="PROSITE" id="PS50072"/>
    </source>
</evidence>
<dbReference type="InterPro" id="IPR029000">
    <property type="entry name" value="Cyclophilin-like_dom_sf"/>
</dbReference>
<dbReference type="InterPro" id="IPR044666">
    <property type="entry name" value="Cyclophilin_A-like"/>
</dbReference>
<keyword evidence="4" id="KW-0413">Isomerase</keyword>
<reference evidence="4 5" key="1">
    <citation type="journal article" date="2013" name="PLoS ONE">
        <title>Predicting the Proteins of Angomonas deanei, Strigomonas culicis and Their Respective Endosymbionts Reveals New Aspects of the Trypanosomatidae Family.</title>
        <authorList>
            <person name="Motta M.C."/>
            <person name="Martins A.C."/>
            <person name="de Souza S.S."/>
            <person name="Catta-Preta C.M."/>
            <person name="Silva R."/>
            <person name="Klein C.C."/>
            <person name="de Almeida L.G."/>
            <person name="de Lima Cunha O."/>
            <person name="Ciapina L.P."/>
            <person name="Brocchi M."/>
            <person name="Colabardini A.C."/>
            <person name="de Araujo Lima B."/>
            <person name="Machado C.R."/>
            <person name="de Almeida Soares C.M."/>
            <person name="Probst C.M."/>
            <person name="de Menezes C.B."/>
            <person name="Thompson C.E."/>
            <person name="Bartholomeu D.C."/>
            <person name="Gradia D.F."/>
            <person name="Pavoni D.P."/>
            <person name="Grisard E.C."/>
            <person name="Fantinatti-Garboggini F."/>
            <person name="Marchini F.K."/>
            <person name="Rodrigues-Luiz G.F."/>
            <person name="Wagner G."/>
            <person name="Goldman G.H."/>
            <person name="Fietto J.L."/>
            <person name="Elias M.C."/>
            <person name="Goldman M.H."/>
            <person name="Sagot M.F."/>
            <person name="Pereira M."/>
            <person name="Stoco P.H."/>
            <person name="de Mendonca-Neto R.P."/>
            <person name="Teixeira S.M."/>
            <person name="Maciel T.E."/>
            <person name="de Oliveira Mendes T.A."/>
            <person name="Urmenyi T.P."/>
            <person name="de Souza W."/>
            <person name="Schenkman S."/>
            <person name="de Vasconcelos A.T."/>
        </authorList>
    </citation>
    <scope>NUCLEOTIDE SEQUENCE [LARGE SCALE GENOMIC DNA]</scope>
</reference>
<dbReference type="InterPro" id="IPR002130">
    <property type="entry name" value="Cyclophilin-type_PPIase_dom"/>
</dbReference>
<dbReference type="OrthoDB" id="271386at2759"/>